<dbReference type="EMBL" id="CP104013">
    <property type="protein sequence ID" value="UYP46093.1"/>
    <property type="molecule type" value="Genomic_DNA"/>
</dbReference>
<dbReference type="Gene3D" id="3.40.50.2300">
    <property type="match status" value="1"/>
</dbReference>
<evidence type="ECO:0000313" key="2">
    <source>
        <dbReference type="EMBL" id="UYP46093.1"/>
    </source>
</evidence>
<keyword evidence="3" id="KW-1185">Reference proteome</keyword>
<evidence type="ECO:0000313" key="3">
    <source>
        <dbReference type="Proteomes" id="UP001208689"/>
    </source>
</evidence>
<evidence type="ECO:0000259" key="1">
    <source>
        <dbReference type="Pfam" id="PF00072"/>
    </source>
</evidence>
<accession>A0ABY6HRG2</accession>
<dbReference type="InterPro" id="IPR011006">
    <property type="entry name" value="CheY-like_superfamily"/>
</dbReference>
<proteinExistence type="predicted"/>
<organism evidence="2 3">
    <name type="scientific">Candidatus Lokiarchaeum ossiferum</name>
    <dbReference type="NCBI Taxonomy" id="2951803"/>
    <lineage>
        <taxon>Archaea</taxon>
        <taxon>Promethearchaeati</taxon>
        <taxon>Promethearchaeota</taxon>
        <taxon>Promethearchaeia</taxon>
        <taxon>Promethearchaeales</taxon>
        <taxon>Promethearchaeaceae</taxon>
        <taxon>Candidatus Lokiarchaeum</taxon>
    </lineage>
</organism>
<dbReference type="InterPro" id="IPR001789">
    <property type="entry name" value="Sig_transdc_resp-reg_receiver"/>
</dbReference>
<protein>
    <recommendedName>
        <fullName evidence="1">Response regulatory domain-containing protein</fullName>
    </recommendedName>
</protein>
<dbReference type="SUPFAM" id="SSF52172">
    <property type="entry name" value="CheY-like"/>
    <property type="match status" value="1"/>
</dbReference>
<name>A0ABY6HRG2_9ARCH</name>
<feature type="domain" description="Response regulatory" evidence="1">
    <location>
        <begin position="7"/>
        <end position="51"/>
    </location>
</feature>
<dbReference type="Pfam" id="PF00072">
    <property type="entry name" value="Response_reg"/>
    <property type="match status" value="1"/>
</dbReference>
<gene>
    <name evidence="2" type="ORF">NEF87_002378</name>
</gene>
<dbReference type="Proteomes" id="UP001208689">
    <property type="component" value="Chromosome"/>
</dbReference>
<reference evidence="2" key="1">
    <citation type="submission" date="2022-09" db="EMBL/GenBank/DDBJ databases">
        <title>Actin cytoskeleton and complex cell architecture in an #Asgard archaeon.</title>
        <authorList>
            <person name="Ponce Toledo R.I."/>
            <person name="Schleper C."/>
            <person name="Rodrigues Oliveira T."/>
            <person name="Wollweber F."/>
            <person name="Xu J."/>
            <person name="Rittmann S."/>
            <person name="Klingl A."/>
            <person name="Pilhofer M."/>
        </authorList>
    </citation>
    <scope>NUCLEOTIDE SEQUENCE</scope>
    <source>
        <strain evidence="2">B-35</strain>
    </source>
</reference>
<sequence>MVSKTPAIIDPKKINIIITDFNMPDLNRIELASAIKKIDASVPIILISGSEYCLNRLI</sequence>